<evidence type="ECO:0000313" key="2">
    <source>
        <dbReference type="EMBL" id="TDH69116.1"/>
    </source>
</evidence>
<evidence type="ECO:0000256" key="1">
    <source>
        <dbReference type="SAM" id="SignalP"/>
    </source>
</evidence>
<dbReference type="GeneID" id="94353190"/>
<gene>
    <name evidence="2" type="ORF">CCR75_009480</name>
</gene>
<feature type="chain" id="PRO_5036870457" description="RxLR effector protein" evidence="1">
    <location>
        <begin position="21"/>
        <end position="202"/>
    </location>
</feature>
<proteinExistence type="predicted"/>
<keyword evidence="1" id="KW-0732">Signal</keyword>
<dbReference type="EMBL" id="SHOA02000012">
    <property type="protein sequence ID" value="TDH69116.1"/>
    <property type="molecule type" value="Genomic_DNA"/>
</dbReference>
<evidence type="ECO:0000313" key="3">
    <source>
        <dbReference type="Proteomes" id="UP000294530"/>
    </source>
</evidence>
<feature type="signal peptide" evidence="1">
    <location>
        <begin position="1"/>
        <end position="20"/>
    </location>
</feature>
<keyword evidence="3" id="KW-1185">Reference proteome</keyword>
<name>A0A976FMG5_BRELC</name>
<protein>
    <recommendedName>
        <fullName evidence="4">RxLR effector protein</fullName>
    </recommendedName>
</protein>
<dbReference type="Proteomes" id="UP000294530">
    <property type="component" value="Unassembled WGS sequence"/>
</dbReference>
<organism evidence="2 3">
    <name type="scientific">Bremia lactucae</name>
    <name type="common">Lettuce downy mildew</name>
    <dbReference type="NCBI Taxonomy" id="4779"/>
    <lineage>
        <taxon>Eukaryota</taxon>
        <taxon>Sar</taxon>
        <taxon>Stramenopiles</taxon>
        <taxon>Oomycota</taxon>
        <taxon>Peronosporomycetes</taxon>
        <taxon>Peronosporales</taxon>
        <taxon>Peronosporaceae</taxon>
        <taxon>Bremia</taxon>
    </lineage>
</organism>
<dbReference type="KEGG" id="blac:94353190"/>
<dbReference type="AlphaFoldDB" id="A0A976FMG5"/>
<comment type="caution">
    <text evidence="2">The sequence shown here is derived from an EMBL/GenBank/DDBJ whole genome shotgun (WGS) entry which is preliminary data.</text>
</comment>
<reference evidence="2 3" key="1">
    <citation type="journal article" date="2021" name="Genome Biol.">
        <title>AFLAP: assembly-free linkage analysis pipeline using k-mers from genome sequencing data.</title>
        <authorList>
            <person name="Fletcher K."/>
            <person name="Zhang L."/>
            <person name="Gil J."/>
            <person name="Han R."/>
            <person name="Cavanaugh K."/>
            <person name="Michelmore R."/>
        </authorList>
    </citation>
    <scope>NUCLEOTIDE SEQUENCE [LARGE SCALE GENOMIC DNA]</scope>
    <source>
        <strain evidence="2 3">SF5</strain>
    </source>
</reference>
<accession>A0A976FMG5</accession>
<sequence>MRVCHFALLAAAISITITLASTADELTTHNEGTNFVTRLRMPSDKVIAHDDEERVLSRVKGFLQKMGLAKKPSHSLKNANVALSNQNDFVATKTFQNWVDSNSAYILPTTPSLMGELKLSDIGMAKALTTVKSSNELEQDLLFAVQMGFIREIVKKETPNDEVVKLLRKHFGQIYDEALKAHQKSKSSAFNTNLVTKDNLTF</sequence>
<evidence type="ECO:0008006" key="4">
    <source>
        <dbReference type="Google" id="ProtNLM"/>
    </source>
</evidence>
<dbReference type="RefSeq" id="XP_067818615.1">
    <property type="nucleotide sequence ID" value="XM_067967519.1"/>
</dbReference>